<dbReference type="EMBL" id="SIHJ01000001">
    <property type="protein sequence ID" value="TWT37885.1"/>
    <property type="molecule type" value="Genomic_DNA"/>
</dbReference>
<protein>
    <submittedName>
        <fullName evidence="1">Uncharacterized protein</fullName>
    </submittedName>
</protein>
<keyword evidence="2" id="KW-1185">Reference proteome</keyword>
<dbReference type="RefSeq" id="WP_146565188.1">
    <property type="nucleotide sequence ID" value="NZ_SIHJ01000001.1"/>
</dbReference>
<comment type="caution">
    <text evidence="1">The sequence shown here is derived from an EMBL/GenBank/DDBJ whole genome shotgun (WGS) entry which is preliminary data.</text>
</comment>
<reference evidence="1 2" key="1">
    <citation type="submission" date="2019-02" db="EMBL/GenBank/DDBJ databases">
        <title>Deep-cultivation of Planctomycetes and their phenomic and genomic characterization uncovers novel biology.</title>
        <authorList>
            <person name="Wiegand S."/>
            <person name="Jogler M."/>
            <person name="Boedeker C."/>
            <person name="Pinto D."/>
            <person name="Vollmers J."/>
            <person name="Rivas-Marin E."/>
            <person name="Kohn T."/>
            <person name="Peeters S.H."/>
            <person name="Heuer A."/>
            <person name="Rast P."/>
            <person name="Oberbeckmann S."/>
            <person name="Bunk B."/>
            <person name="Jeske O."/>
            <person name="Meyerdierks A."/>
            <person name="Storesund J.E."/>
            <person name="Kallscheuer N."/>
            <person name="Luecker S."/>
            <person name="Lage O.M."/>
            <person name="Pohl T."/>
            <person name="Merkel B.J."/>
            <person name="Hornburger P."/>
            <person name="Mueller R.-W."/>
            <person name="Bruemmer F."/>
            <person name="Labrenz M."/>
            <person name="Spormann A.M."/>
            <person name="Op Den Camp H."/>
            <person name="Overmann J."/>
            <person name="Amann R."/>
            <person name="Jetten M.S.M."/>
            <person name="Mascher T."/>
            <person name="Medema M.H."/>
            <person name="Devos D.P."/>
            <person name="Kaster A.-K."/>
            <person name="Ovreas L."/>
            <person name="Rohde M."/>
            <person name="Galperin M.Y."/>
            <person name="Jogler C."/>
        </authorList>
    </citation>
    <scope>NUCLEOTIDE SEQUENCE [LARGE SCALE GENOMIC DNA]</scope>
    <source>
        <strain evidence="1 2">KOR34</strain>
    </source>
</reference>
<organism evidence="1 2">
    <name type="scientific">Posidoniimonas corsicana</name>
    <dbReference type="NCBI Taxonomy" id="1938618"/>
    <lineage>
        <taxon>Bacteria</taxon>
        <taxon>Pseudomonadati</taxon>
        <taxon>Planctomycetota</taxon>
        <taxon>Planctomycetia</taxon>
        <taxon>Pirellulales</taxon>
        <taxon>Lacipirellulaceae</taxon>
        <taxon>Posidoniimonas</taxon>
    </lineage>
</organism>
<evidence type="ECO:0000313" key="1">
    <source>
        <dbReference type="EMBL" id="TWT37885.1"/>
    </source>
</evidence>
<name>A0A5C5VJA4_9BACT</name>
<dbReference type="AlphaFoldDB" id="A0A5C5VJA4"/>
<gene>
    <name evidence="1" type="ORF">KOR34_28510</name>
</gene>
<proteinExistence type="predicted"/>
<accession>A0A5C5VJA4</accession>
<dbReference type="OrthoDB" id="9955635at2"/>
<evidence type="ECO:0000313" key="2">
    <source>
        <dbReference type="Proteomes" id="UP000316714"/>
    </source>
</evidence>
<sequence>MDANQLPPLTPDQLHALAAGHGVAEFVDPTTNRVYVVSESGGTMALDDAYIKQKLDEARADAKAGRFTEGFDVESFLAEARERRGARS</sequence>
<dbReference type="Proteomes" id="UP000316714">
    <property type="component" value="Unassembled WGS sequence"/>
</dbReference>